<feature type="disulfide bond" evidence="2">
    <location>
        <begin position="163"/>
        <end position="189"/>
    </location>
</feature>
<comment type="caution">
    <text evidence="6">The sequence shown here is derived from an EMBL/GenBank/DDBJ whole genome shotgun (WGS) entry which is preliminary data.</text>
</comment>
<evidence type="ECO:0000256" key="2">
    <source>
        <dbReference type="PIRSR" id="PIRSR637460-2"/>
    </source>
</evidence>
<dbReference type="InterPro" id="IPR013830">
    <property type="entry name" value="SGNH_hydro"/>
</dbReference>
<dbReference type="Pfam" id="PF13472">
    <property type="entry name" value="Lipase_GDSL_2"/>
    <property type="match status" value="1"/>
</dbReference>
<keyword evidence="4" id="KW-1133">Transmembrane helix</keyword>
<dbReference type="InterPro" id="IPR037460">
    <property type="entry name" value="SEST-like"/>
</dbReference>
<dbReference type="PANTHER" id="PTHR37981:SF1">
    <property type="entry name" value="SGNH HYDROLASE-TYPE ESTERASE DOMAIN-CONTAINING PROTEIN"/>
    <property type="match status" value="1"/>
</dbReference>
<dbReference type="Gene3D" id="3.40.50.1110">
    <property type="entry name" value="SGNH hydrolase"/>
    <property type="match status" value="1"/>
</dbReference>
<keyword evidence="4" id="KW-0812">Transmembrane</keyword>
<name>A0A543IV79_9ACTN</name>
<dbReference type="SUPFAM" id="SSF52266">
    <property type="entry name" value="SGNH hydrolase"/>
    <property type="match status" value="1"/>
</dbReference>
<organism evidence="6 7">
    <name type="scientific">Thermopolyspora flexuosa</name>
    <dbReference type="NCBI Taxonomy" id="103836"/>
    <lineage>
        <taxon>Bacteria</taxon>
        <taxon>Bacillati</taxon>
        <taxon>Actinomycetota</taxon>
        <taxon>Actinomycetes</taxon>
        <taxon>Streptosporangiales</taxon>
        <taxon>Streptosporangiaceae</taxon>
        <taxon>Thermopolyspora</taxon>
    </lineage>
</organism>
<feature type="domain" description="SGNH hydrolase-type esterase" evidence="5">
    <location>
        <begin position="136"/>
        <end position="394"/>
    </location>
</feature>
<reference evidence="6 7" key="1">
    <citation type="submission" date="2019-06" db="EMBL/GenBank/DDBJ databases">
        <title>Sequencing the genomes of 1000 actinobacteria strains.</title>
        <authorList>
            <person name="Klenk H.-P."/>
        </authorList>
    </citation>
    <scope>NUCLEOTIDE SEQUENCE [LARGE SCALE GENOMIC DNA]</scope>
    <source>
        <strain evidence="6 7">DSM 43186</strain>
    </source>
</reference>
<evidence type="ECO:0000256" key="3">
    <source>
        <dbReference type="SAM" id="MobiDB-lite"/>
    </source>
</evidence>
<feature type="compositionally biased region" description="Basic and acidic residues" evidence="3">
    <location>
        <begin position="22"/>
        <end position="47"/>
    </location>
</feature>
<feature type="active site" description="Nucleophile" evidence="1">
    <location>
        <position position="139"/>
    </location>
</feature>
<dbReference type="AlphaFoldDB" id="A0A543IV79"/>
<dbReference type="EMBL" id="VFPQ01000001">
    <property type="protein sequence ID" value="TQM74485.1"/>
    <property type="molecule type" value="Genomic_DNA"/>
</dbReference>
<feature type="active site" evidence="1">
    <location>
        <position position="386"/>
    </location>
</feature>
<proteinExistence type="predicted"/>
<keyword evidence="4" id="KW-0472">Membrane</keyword>
<feature type="compositionally biased region" description="Low complexity" evidence="3">
    <location>
        <begin position="48"/>
        <end position="62"/>
    </location>
</feature>
<evidence type="ECO:0000313" key="7">
    <source>
        <dbReference type="Proteomes" id="UP000319213"/>
    </source>
</evidence>
<feature type="region of interest" description="Disordered" evidence="3">
    <location>
        <begin position="1"/>
        <end position="65"/>
    </location>
</feature>
<sequence length="419" mass="44889">MCPDQGQRIGDREPSTGTPHGGGDREAPPRALRDGGDDRPPGARTEEAAQGPPEAPPDAAGRPGRGRWVRRLAAPVAAAAVGAALAVGGVPAGLYDPLACAVAEIACPPSQDNGEIPVLRPMSAAEVATAGAYVGLGDSYSSGEGAFGEQDEQAPVNPGATACRRSRESYVPQVGEAYRFPEGVEFWACGGATTRGVLRGQHGHTPQIERIGPATSLVTLTLGGNDAGFSPVLTECFTRVTWSDACVRQEPEVRRRIERLGHDLYEVIAEIRRRAPRARIIVVGYPRPFPKSPAEEVRGLGPLPAVSLTPDDQLWLNRMTKELDDQIARVANGIDRLIAAFRGQGSVEYLDAYDAFDGHEVGTAQPYLNGLVLELGVPPVNPHSFHPNRDGYRRLGELVKQRVAQGPDRPLYNYRVETR</sequence>
<keyword evidence="2" id="KW-1015">Disulfide bond</keyword>
<dbReference type="GO" id="GO:0004806">
    <property type="term" value="F:triacylglycerol lipase activity"/>
    <property type="evidence" value="ECO:0007669"/>
    <property type="project" value="TreeGrafter"/>
</dbReference>
<dbReference type="GO" id="GO:0019433">
    <property type="term" value="P:triglyceride catabolic process"/>
    <property type="evidence" value="ECO:0007669"/>
    <property type="project" value="TreeGrafter"/>
</dbReference>
<dbReference type="InterPro" id="IPR036514">
    <property type="entry name" value="SGNH_hydro_sf"/>
</dbReference>
<dbReference type="Proteomes" id="UP000319213">
    <property type="component" value="Unassembled WGS sequence"/>
</dbReference>
<dbReference type="OrthoDB" id="5503950at2"/>
<feature type="disulfide bond" evidence="2">
    <location>
        <begin position="236"/>
        <end position="246"/>
    </location>
</feature>
<evidence type="ECO:0000313" key="6">
    <source>
        <dbReference type="EMBL" id="TQM74485.1"/>
    </source>
</evidence>
<dbReference type="RefSeq" id="WP_142258649.1">
    <property type="nucleotide sequence ID" value="NZ_BMPV01000003.1"/>
</dbReference>
<dbReference type="PANTHER" id="PTHR37981">
    <property type="entry name" value="LIPASE 2"/>
    <property type="match status" value="1"/>
</dbReference>
<accession>A0A543IV79</accession>
<evidence type="ECO:0000256" key="4">
    <source>
        <dbReference type="SAM" id="Phobius"/>
    </source>
</evidence>
<evidence type="ECO:0000256" key="1">
    <source>
        <dbReference type="PIRSR" id="PIRSR637460-1"/>
    </source>
</evidence>
<dbReference type="CDD" id="cd01823">
    <property type="entry name" value="SEST_like"/>
    <property type="match status" value="1"/>
</dbReference>
<protein>
    <submittedName>
        <fullName evidence="6">GDSL-like lipase/acylhydrolase family protein</fullName>
    </submittedName>
</protein>
<keyword evidence="7" id="KW-1185">Reference proteome</keyword>
<keyword evidence="6" id="KW-0378">Hydrolase</keyword>
<evidence type="ECO:0000259" key="5">
    <source>
        <dbReference type="Pfam" id="PF13472"/>
    </source>
</evidence>
<feature type="transmembrane region" description="Helical" evidence="4">
    <location>
        <begin position="72"/>
        <end position="95"/>
    </location>
</feature>
<gene>
    <name evidence="6" type="ORF">FHX40_1161</name>
</gene>